<dbReference type="GO" id="GO:0006355">
    <property type="term" value="P:regulation of DNA-templated transcription"/>
    <property type="evidence" value="ECO:0007669"/>
    <property type="project" value="InterPro"/>
</dbReference>
<keyword evidence="3" id="KW-1185">Reference proteome</keyword>
<gene>
    <name evidence="2" type="ORF">FQN60_006012</name>
</gene>
<dbReference type="PANTHER" id="PTHR15821:SF0">
    <property type="entry name" value="TRANSCRIPTIONAL ACTIVATOR MN1"/>
    <property type="match status" value="1"/>
</dbReference>
<proteinExistence type="predicted"/>
<dbReference type="PANTHER" id="PTHR15821">
    <property type="entry name" value="PROTEIN MN1"/>
    <property type="match status" value="1"/>
</dbReference>
<evidence type="ECO:0000313" key="2">
    <source>
        <dbReference type="EMBL" id="KAA8579262.1"/>
    </source>
</evidence>
<evidence type="ECO:0000313" key="3">
    <source>
        <dbReference type="Proteomes" id="UP000327493"/>
    </source>
</evidence>
<name>A0A5J5CBX4_9PERO</name>
<comment type="caution">
    <text evidence="2">The sequence shown here is derived from an EMBL/GenBank/DDBJ whole genome shotgun (WGS) entry which is preliminary data.</text>
</comment>
<accession>A0A5J5CBX4</accession>
<dbReference type="Proteomes" id="UP000327493">
    <property type="component" value="Unassembled WGS sequence"/>
</dbReference>
<organism evidence="2 3">
    <name type="scientific">Etheostoma spectabile</name>
    <name type="common">orangethroat darter</name>
    <dbReference type="NCBI Taxonomy" id="54343"/>
    <lineage>
        <taxon>Eukaryota</taxon>
        <taxon>Metazoa</taxon>
        <taxon>Chordata</taxon>
        <taxon>Craniata</taxon>
        <taxon>Vertebrata</taxon>
        <taxon>Euteleostomi</taxon>
        <taxon>Actinopterygii</taxon>
        <taxon>Neopterygii</taxon>
        <taxon>Teleostei</taxon>
        <taxon>Neoteleostei</taxon>
        <taxon>Acanthomorphata</taxon>
        <taxon>Eupercaria</taxon>
        <taxon>Perciformes</taxon>
        <taxon>Percoidei</taxon>
        <taxon>Percidae</taxon>
        <taxon>Etheostomatinae</taxon>
        <taxon>Etheostoma</taxon>
    </lineage>
</organism>
<dbReference type="EMBL" id="VOFY01000037">
    <property type="protein sequence ID" value="KAA8579262.1"/>
    <property type="molecule type" value="Genomic_DNA"/>
</dbReference>
<dbReference type="AlphaFoldDB" id="A0A5J5CBX4"/>
<reference evidence="2 3" key="1">
    <citation type="submission" date="2019-08" db="EMBL/GenBank/DDBJ databases">
        <title>A chromosome-level genome assembly, high-density linkage maps, and genome scans reveal the genomic architecture of hybrid incompatibilities underlying speciation via character displacement in darters (Percidae: Etheostominae).</title>
        <authorList>
            <person name="Moran R.L."/>
            <person name="Catchen J.M."/>
            <person name="Fuller R.C."/>
        </authorList>
    </citation>
    <scope>NUCLEOTIDE SEQUENCE [LARGE SCALE GENOMIC DNA]</scope>
    <source>
        <strain evidence="2">EspeVRDwgs_2016</strain>
        <tissue evidence="2">Muscle</tissue>
    </source>
</reference>
<protein>
    <submittedName>
        <fullName evidence="2">Uncharacterized protein</fullName>
    </submittedName>
</protein>
<evidence type="ECO:0000256" key="1">
    <source>
        <dbReference type="SAM" id="MobiDB-lite"/>
    </source>
</evidence>
<feature type="region of interest" description="Disordered" evidence="1">
    <location>
        <begin position="116"/>
        <end position="135"/>
    </location>
</feature>
<dbReference type="InterPro" id="IPR037644">
    <property type="entry name" value="MN1"/>
</dbReference>
<sequence>MGPHGFLICNNPLLPLPQPPNHMLQHFESPYMNMAKAMFTFPCTMAVEGWCAVVDENHLAPSAYPPVWKSFTPPVMKVSPPVRCSTLPEQHLCSSGRGGAGKSNRWPLANHTEDEVHPSAAAGGPHGDFPPGPMLRGPVGSIASTHLTEKCRQDYIDGQILMCSGESWVPGVPTRPWNDSGVLVSGGYIPLGPARPAAAITGRDECFRARHGHAGSP</sequence>